<dbReference type="Proteomes" id="UP000182498">
    <property type="component" value="Unassembled WGS sequence"/>
</dbReference>
<dbReference type="PROSITE" id="PS50879">
    <property type="entry name" value="RNASE_H_1"/>
    <property type="match status" value="1"/>
</dbReference>
<name>A0A0X8XV81_9CORY</name>
<feature type="domain" description="RNase H type-1" evidence="2">
    <location>
        <begin position="224"/>
        <end position="359"/>
    </location>
</feature>
<gene>
    <name evidence="3" type="ORF">CVAR292_00722</name>
</gene>
<dbReference type="EMBL" id="FAUH01000004">
    <property type="protein sequence ID" value="CUU65403.1"/>
    <property type="molecule type" value="Genomic_DNA"/>
</dbReference>
<evidence type="ECO:0000259" key="2">
    <source>
        <dbReference type="PROSITE" id="PS50879"/>
    </source>
</evidence>
<dbReference type="InterPro" id="IPR036397">
    <property type="entry name" value="RNaseH_sf"/>
</dbReference>
<evidence type="ECO:0000313" key="3">
    <source>
        <dbReference type="EMBL" id="CUU65403.1"/>
    </source>
</evidence>
<protein>
    <submittedName>
        <fullName evidence="3">Ribonuclease HI</fullName>
    </submittedName>
</protein>
<feature type="region of interest" description="Disordered" evidence="1">
    <location>
        <begin position="1"/>
        <end position="23"/>
    </location>
</feature>
<reference evidence="4" key="1">
    <citation type="submission" date="2015-11" db="EMBL/GenBank/DDBJ databases">
        <authorList>
            <person name="Dugat-Bony E."/>
        </authorList>
    </citation>
    <scope>NUCLEOTIDE SEQUENCE [LARGE SCALE GENOMIC DNA]</scope>
    <source>
        <strain evidence="4">Mu292</strain>
    </source>
</reference>
<organism evidence="3 4">
    <name type="scientific">Corynebacterium variabile</name>
    <dbReference type="NCBI Taxonomy" id="1727"/>
    <lineage>
        <taxon>Bacteria</taxon>
        <taxon>Bacillati</taxon>
        <taxon>Actinomycetota</taxon>
        <taxon>Actinomycetes</taxon>
        <taxon>Mycobacteriales</taxon>
        <taxon>Corynebacteriaceae</taxon>
        <taxon>Corynebacterium</taxon>
    </lineage>
</organism>
<accession>A0A0X8XV81</accession>
<dbReference type="InterPro" id="IPR012337">
    <property type="entry name" value="RNaseH-like_sf"/>
</dbReference>
<proteinExistence type="predicted"/>
<dbReference type="AlphaFoldDB" id="A0A0X8XV81"/>
<feature type="compositionally biased region" description="Low complexity" evidence="1">
    <location>
        <begin position="1"/>
        <end position="20"/>
    </location>
</feature>
<evidence type="ECO:0000313" key="4">
    <source>
        <dbReference type="Proteomes" id="UP000182498"/>
    </source>
</evidence>
<dbReference type="SUPFAM" id="SSF53098">
    <property type="entry name" value="Ribonuclease H-like"/>
    <property type="match status" value="1"/>
</dbReference>
<dbReference type="InterPro" id="IPR002156">
    <property type="entry name" value="RNaseH_domain"/>
</dbReference>
<dbReference type="RefSeq" id="WP_141657012.1">
    <property type="nucleotide sequence ID" value="NZ_FAUH01000004.1"/>
</dbReference>
<dbReference type="GO" id="GO:0003676">
    <property type="term" value="F:nucleic acid binding"/>
    <property type="evidence" value="ECO:0007669"/>
    <property type="project" value="InterPro"/>
</dbReference>
<dbReference type="OrthoDB" id="7845843at2"/>
<dbReference type="GO" id="GO:0004523">
    <property type="term" value="F:RNA-DNA hybrid ribonuclease activity"/>
    <property type="evidence" value="ECO:0007669"/>
    <property type="project" value="InterPro"/>
</dbReference>
<keyword evidence="4" id="KW-1185">Reference proteome</keyword>
<evidence type="ECO:0000256" key="1">
    <source>
        <dbReference type="SAM" id="MobiDB-lite"/>
    </source>
</evidence>
<sequence length="384" mass="42004">MTVALAASTAPTRRPSAPSPACMPRRRARTQTAGAGTTVYLPVDITVRKLNDFFRPGFSTFAGCVSIRGTYSPVVAGNRGQVVQSLAQWIAGHPELGRSPLPLQVRLHPSSSRNKPFPIDSTYVASGLVSAGLGISGVERCHSVDLTTMTALSRGVPDVITLAGPSGRVLNPPTNQRVRTDPATRSVAERYRNNFEIRARYTDRWWGSGDRPLLVSEFPDQKEKPDQIDVYTDASCVPGTSWSAIGMSCPALGVVASAVLDREFIKDHARIQVAETAAIAAGVMLFCNSARRIVIHSDSRPALQWWADLESIPGRWSTLRSYAVHEKKSHPNAEVRWVKGHADCEGNLWADRAARLSLHAARWDEEDAVRRGKFDNLAAEFRGR</sequence>
<dbReference type="Gene3D" id="3.30.420.10">
    <property type="entry name" value="Ribonuclease H-like superfamily/Ribonuclease H"/>
    <property type="match status" value="1"/>
</dbReference>
<dbReference type="Pfam" id="PF00075">
    <property type="entry name" value="RNase_H"/>
    <property type="match status" value="1"/>
</dbReference>